<dbReference type="InterPro" id="IPR011335">
    <property type="entry name" value="Restrct_endonuc-II-like"/>
</dbReference>
<feature type="domain" description="Novel STAND NTPase 3" evidence="3">
    <location>
        <begin position="173"/>
        <end position="330"/>
    </location>
</feature>
<evidence type="ECO:0000256" key="1">
    <source>
        <dbReference type="SAM" id="MobiDB-lite"/>
    </source>
</evidence>
<evidence type="ECO:0000313" key="4">
    <source>
        <dbReference type="EMBL" id="GAA1963620.1"/>
    </source>
</evidence>
<dbReference type="SUPFAM" id="SSF52980">
    <property type="entry name" value="Restriction endonuclease-like"/>
    <property type="match status" value="1"/>
</dbReference>
<gene>
    <name evidence="4" type="ORF">GCM10009838_20890</name>
</gene>
<dbReference type="InterPro" id="IPR049050">
    <property type="entry name" value="nSTAND3"/>
</dbReference>
<name>A0ABN2R557_9ACTN</name>
<accession>A0ABN2R557</accession>
<reference evidence="4 5" key="1">
    <citation type="journal article" date="2019" name="Int. J. Syst. Evol. Microbiol.">
        <title>The Global Catalogue of Microorganisms (GCM) 10K type strain sequencing project: providing services to taxonomists for standard genome sequencing and annotation.</title>
        <authorList>
            <consortium name="The Broad Institute Genomics Platform"/>
            <consortium name="The Broad Institute Genome Sequencing Center for Infectious Disease"/>
            <person name="Wu L."/>
            <person name="Ma J."/>
        </authorList>
    </citation>
    <scope>NUCLEOTIDE SEQUENCE [LARGE SCALE GENOMIC DNA]</scope>
    <source>
        <strain evidence="4 5">JCM 16013</strain>
    </source>
</reference>
<feature type="region of interest" description="Disordered" evidence="1">
    <location>
        <begin position="704"/>
        <end position="728"/>
    </location>
</feature>
<comment type="caution">
    <text evidence="4">The sequence shown here is derived from an EMBL/GenBank/DDBJ whole genome shotgun (WGS) entry which is preliminary data.</text>
</comment>
<evidence type="ECO:0000259" key="2">
    <source>
        <dbReference type="Pfam" id="PF04471"/>
    </source>
</evidence>
<feature type="compositionally biased region" description="Basic and acidic residues" evidence="1">
    <location>
        <begin position="704"/>
        <end position="715"/>
    </location>
</feature>
<feature type="domain" description="Restriction endonuclease type IV Mrr" evidence="2">
    <location>
        <begin position="10"/>
        <end position="97"/>
    </location>
</feature>
<dbReference type="Gene3D" id="3.40.1350.10">
    <property type="match status" value="1"/>
</dbReference>
<dbReference type="SUPFAM" id="SSF52540">
    <property type="entry name" value="P-loop containing nucleoside triphosphate hydrolases"/>
    <property type="match status" value="1"/>
</dbReference>
<dbReference type="Pfam" id="PF20720">
    <property type="entry name" value="nSTAND3"/>
    <property type="match status" value="1"/>
</dbReference>
<sequence length="753" mass="85903">MFVRDFTVVSDREFEELVADLLQAELDTHVERFPPGRDGGVDLQWRLGEETVIGQCKHYARSGYSKLLRELRREAEKVSKNKPDDYWVVTSVDLTGRQKKEIHELFQPWMRSPGNVLGARDLDGMLTRFPAVERRHIKLLFSTGEQLTTLVHAGIVNRTRAFQKRIERARPAYAVTQAHHEATDLLKKHRVCVIVGPPGIGKTSLGMMLVAQAIGDGYQPVEVSEDIHDAFAMLREDEKQVFFYDDFLGELSYAEHLGRKNEQRRIEEFIEEVVHSSTALLVMTSREYILRDARRMHDPVGRIAAKPFVVRLAQFPLPDAARVLYNHLWHASLPGPALGDLANDGWMRIAGHHGFNPRVVDWCVQSEFVGDGRHYVSRVVAALDNPETIWETTFNGLREFDRLLLYVLSTLHGNFSTVEEACAILDALCRETGLRFTESELHRALDVLEGTFTNVEMATHWSSGQQKTVREVRFMNPSIRAFVLRRIAADVSVCRNVLRTATDLNALELLWFGDEQGLIDGRRQWSSRLSPQVREAFVAAAQRVTAQSQRYYRAILFWNCMLPAWRPDREWLTQVVEAHIVELSTDDDEDTVDPYPYNSVLAELRGTDVGKRLHACVDAKTNVDFFDDYLDTWDRLAEHIRAHRSDCELAGSARVQEAFEDFVVGELEYLAETSNEPDVDRLLEVASIADILSPPALQQRLREALQRAKTSDSGRDSQQAPASVKISWDGNLLQDFERLLRPEPPEPHDCEIQ</sequence>
<dbReference type="Proteomes" id="UP001499854">
    <property type="component" value="Unassembled WGS sequence"/>
</dbReference>
<dbReference type="EMBL" id="BAAAQM010000009">
    <property type="protein sequence ID" value="GAA1963620.1"/>
    <property type="molecule type" value="Genomic_DNA"/>
</dbReference>
<proteinExistence type="predicted"/>
<dbReference type="InterPro" id="IPR011856">
    <property type="entry name" value="tRNA_endonuc-like_dom_sf"/>
</dbReference>
<evidence type="ECO:0008006" key="6">
    <source>
        <dbReference type="Google" id="ProtNLM"/>
    </source>
</evidence>
<keyword evidence="5" id="KW-1185">Reference proteome</keyword>
<protein>
    <recommendedName>
        <fullName evidence="6">Restriction endonuclease type IV Mrr domain-containing protein</fullName>
    </recommendedName>
</protein>
<dbReference type="InterPro" id="IPR007560">
    <property type="entry name" value="Restrct_endonuc_IV_Mrr"/>
</dbReference>
<dbReference type="Pfam" id="PF04471">
    <property type="entry name" value="Mrr_cat"/>
    <property type="match status" value="1"/>
</dbReference>
<evidence type="ECO:0000313" key="5">
    <source>
        <dbReference type="Proteomes" id="UP001499854"/>
    </source>
</evidence>
<evidence type="ECO:0000259" key="3">
    <source>
        <dbReference type="Pfam" id="PF20720"/>
    </source>
</evidence>
<organism evidence="4 5">
    <name type="scientific">Catenulispora subtropica</name>
    <dbReference type="NCBI Taxonomy" id="450798"/>
    <lineage>
        <taxon>Bacteria</taxon>
        <taxon>Bacillati</taxon>
        <taxon>Actinomycetota</taxon>
        <taxon>Actinomycetes</taxon>
        <taxon>Catenulisporales</taxon>
        <taxon>Catenulisporaceae</taxon>
        <taxon>Catenulispora</taxon>
    </lineage>
</organism>
<dbReference type="InterPro" id="IPR027417">
    <property type="entry name" value="P-loop_NTPase"/>
</dbReference>